<dbReference type="PROSITE" id="PS50244">
    <property type="entry name" value="S5A_REDUCTASE"/>
    <property type="match status" value="1"/>
</dbReference>
<dbReference type="PANTHER" id="PTHR32251">
    <property type="entry name" value="3-OXO-5-ALPHA-STEROID 4-DEHYDROGENASE"/>
    <property type="match status" value="1"/>
</dbReference>
<dbReference type="InterPro" id="IPR010721">
    <property type="entry name" value="UstE-like"/>
</dbReference>
<feature type="transmembrane region" description="Helical" evidence="1">
    <location>
        <begin position="41"/>
        <end position="72"/>
    </location>
</feature>
<dbReference type="Pfam" id="PF06966">
    <property type="entry name" value="DUF1295"/>
    <property type="match status" value="1"/>
</dbReference>
<name>A0ABV5ZQ94_9PSEU</name>
<sequence length="256" mass="28269">MFPWPELLTNLAVTGALAVVLVVITFAVSVRKDRFDTIDTFWGLGFAAIAVTSYALSGGHLLVTALTVVWGVRLAWHIHSRNHGRPEDPRYVAIRRRAKGNPLAHLFFRVFLLQAVIMWFVSLPVQAAQYGTDGVGVLGWLGALVWLVGFVFEVVGDRQLARYKADPDRKPVLDTGLWRYTRHPNYFGDACVWAGLYLIACQHWVGAATVLSPVVMILLLAKGSGAPLTEKAMRDRPGYAEYVARTSGFIPLPPKG</sequence>
<reference evidence="2 3" key="1">
    <citation type="submission" date="2024-09" db="EMBL/GenBank/DDBJ databases">
        <authorList>
            <person name="Sun Q."/>
            <person name="Mori K."/>
        </authorList>
    </citation>
    <scope>NUCLEOTIDE SEQUENCE [LARGE SCALE GENOMIC DNA]</scope>
    <source>
        <strain evidence="2 3">TBRC 7907</strain>
    </source>
</reference>
<proteinExistence type="predicted"/>
<keyword evidence="1" id="KW-0812">Transmembrane</keyword>
<evidence type="ECO:0000256" key="1">
    <source>
        <dbReference type="SAM" id="Phobius"/>
    </source>
</evidence>
<accession>A0ABV5ZQ94</accession>
<evidence type="ECO:0000313" key="3">
    <source>
        <dbReference type="Proteomes" id="UP001589693"/>
    </source>
</evidence>
<protein>
    <submittedName>
        <fullName evidence="2">DUF1295 domain-containing protein</fullName>
    </submittedName>
</protein>
<keyword evidence="1" id="KW-1133">Transmembrane helix</keyword>
<dbReference type="EMBL" id="JBHLZU010000002">
    <property type="protein sequence ID" value="MFB9903070.1"/>
    <property type="molecule type" value="Genomic_DNA"/>
</dbReference>
<evidence type="ECO:0000313" key="2">
    <source>
        <dbReference type="EMBL" id="MFB9903070.1"/>
    </source>
</evidence>
<dbReference type="Gene3D" id="1.20.120.1630">
    <property type="match status" value="1"/>
</dbReference>
<comment type="caution">
    <text evidence="2">The sequence shown here is derived from an EMBL/GenBank/DDBJ whole genome shotgun (WGS) entry which is preliminary data.</text>
</comment>
<feature type="transmembrane region" description="Helical" evidence="1">
    <location>
        <begin position="137"/>
        <end position="155"/>
    </location>
</feature>
<feature type="transmembrane region" description="Helical" evidence="1">
    <location>
        <begin position="7"/>
        <end position="29"/>
    </location>
</feature>
<dbReference type="RefSeq" id="WP_377850165.1">
    <property type="nucleotide sequence ID" value="NZ_JBHLZU010000002.1"/>
</dbReference>
<feature type="transmembrane region" description="Helical" evidence="1">
    <location>
        <begin position="106"/>
        <end position="125"/>
    </location>
</feature>
<organism evidence="2 3">
    <name type="scientific">Allokutzneria oryzae</name>
    <dbReference type="NCBI Taxonomy" id="1378989"/>
    <lineage>
        <taxon>Bacteria</taxon>
        <taxon>Bacillati</taxon>
        <taxon>Actinomycetota</taxon>
        <taxon>Actinomycetes</taxon>
        <taxon>Pseudonocardiales</taxon>
        <taxon>Pseudonocardiaceae</taxon>
        <taxon>Allokutzneria</taxon>
    </lineage>
</organism>
<gene>
    <name evidence="2" type="ORF">ACFFQA_03885</name>
</gene>
<keyword evidence="1" id="KW-0472">Membrane</keyword>
<dbReference type="Proteomes" id="UP001589693">
    <property type="component" value="Unassembled WGS sequence"/>
</dbReference>
<keyword evidence="3" id="KW-1185">Reference proteome</keyword>
<dbReference type="PANTHER" id="PTHR32251:SF17">
    <property type="entry name" value="STEROID 5-ALPHA REDUCTASE C-TERMINAL DOMAIN-CONTAINING PROTEIN"/>
    <property type="match status" value="1"/>
</dbReference>